<dbReference type="AlphaFoldDB" id="A0A067LYF0"/>
<feature type="compositionally biased region" description="Low complexity" evidence="1">
    <location>
        <begin position="75"/>
        <end position="89"/>
    </location>
</feature>
<protein>
    <submittedName>
        <fullName evidence="2">Uncharacterized protein</fullName>
    </submittedName>
</protein>
<organism evidence="2 3">
    <name type="scientific">Botryobasidium botryosum (strain FD-172 SS1)</name>
    <dbReference type="NCBI Taxonomy" id="930990"/>
    <lineage>
        <taxon>Eukaryota</taxon>
        <taxon>Fungi</taxon>
        <taxon>Dikarya</taxon>
        <taxon>Basidiomycota</taxon>
        <taxon>Agaricomycotina</taxon>
        <taxon>Agaricomycetes</taxon>
        <taxon>Cantharellales</taxon>
        <taxon>Botryobasidiaceae</taxon>
        <taxon>Botryobasidium</taxon>
    </lineage>
</organism>
<evidence type="ECO:0000256" key="1">
    <source>
        <dbReference type="SAM" id="MobiDB-lite"/>
    </source>
</evidence>
<feature type="non-terminal residue" evidence="2">
    <location>
        <position position="1"/>
    </location>
</feature>
<feature type="compositionally biased region" description="Low complexity" evidence="1">
    <location>
        <begin position="46"/>
        <end position="64"/>
    </location>
</feature>
<reference evidence="3" key="1">
    <citation type="journal article" date="2014" name="Proc. Natl. Acad. Sci. U.S.A.">
        <title>Extensive sampling of basidiomycete genomes demonstrates inadequacy of the white-rot/brown-rot paradigm for wood decay fungi.</title>
        <authorList>
            <person name="Riley R."/>
            <person name="Salamov A.A."/>
            <person name="Brown D.W."/>
            <person name="Nagy L.G."/>
            <person name="Floudas D."/>
            <person name="Held B.W."/>
            <person name="Levasseur A."/>
            <person name="Lombard V."/>
            <person name="Morin E."/>
            <person name="Otillar R."/>
            <person name="Lindquist E.A."/>
            <person name="Sun H."/>
            <person name="LaButti K.M."/>
            <person name="Schmutz J."/>
            <person name="Jabbour D."/>
            <person name="Luo H."/>
            <person name="Baker S.E."/>
            <person name="Pisabarro A.G."/>
            <person name="Walton J.D."/>
            <person name="Blanchette R.A."/>
            <person name="Henrissat B."/>
            <person name="Martin F."/>
            <person name="Cullen D."/>
            <person name="Hibbett D.S."/>
            <person name="Grigoriev I.V."/>
        </authorList>
    </citation>
    <scope>NUCLEOTIDE SEQUENCE [LARGE SCALE GENOMIC DNA]</scope>
    <source>
        <strain evidence="3">FD-172 SS1</strain>
    </source>
</reference>
<feature type="region of interest" description="Disordered" evidence="1">
    <location>
        <begin position="14"/>
        <end position="110"/>
    </location>
</feature>
<proteinExistence type="predicted"/>
<sequence length="165" mass="17870">PCCILRQWTFWQKKPPTVPSCPSRHTSPRAAADIVKEEEDEQHRGSCAPSTSSASLSRPRALAPKVESSRPPSPFSSSPLASSVASSGPDVPTPPHVRRPGSQAPHARQQHACPLTLKLAEPVLFTGRPRGRGIIIAPTDAPHAQRQLRPVVLHARDTKIFPRAD</sequence>
<accession>A0A067LYF0</accession>
<gene>
    <name evidence="2" type="ORF">BOTBODRAFT_37987</name>
</gene>
<evidence type="ECO:0000313" key="2">
    <source>
        <dbReference type="EMBL" id="KDQ08423.1"/>
    </source>
</evidence>
<dbReference type="InParanoid" id="A0A067LYF0"/>
<dbReference type="Proteomes" id="UP000027195">
    <property type="component" value="Unassembled WGS sequence"/>
</dbReference>
<dbReference type="HOGENOM" id="CLU_1669092_0_0_1"/>
<keyword evidence="3" id="KW-1185">Reference proteome</keyword>
<name>A0A067LYF0_BOTB1</name>
<evidence type="ECO:0000313" key="3">
    <source>
        <dbReference type="Proteomes" id="UP000027195"/>
    </source>
</evidence>
<dbReference type="EMBL" id="KL198091">
    <property type="protein sequence ID" value="KDQ08423.1"/>
    <property type="molecule type" value="Genomic_DNA"/>
</dbReference>